<comment type="caution">
    <text evidence="1">The sequence shown here is derived from an EMBL/GenBank/DDBJ whole genome shotgun (WGS) entry which is preliminary data.</text>
</comment>
<dbReference type="InterPro" id="IPR036390">
    <property type="entry name" value="WH_DNA-bd_sf"/>
</dbReference>
<proteinExistence type="predicted"/>
<name>A0A1X0VBL9_LEUPS</name>
<organism evidence="1 2">
    <name type="scientific">Leuconostoc pseudomesenteroides</name>
    <dbReference type="NCBI Taxonomy" id="33968"/>
    <lineage>
        <taxon>Bacteria</taxon>
        <taxon>Bacillati</taxon>
        <taxon>Bacillota</taxon>
        <taxon>Bacilli</taxon>
        <taxon>Lactobacillales</taxon>
        <taxon>Lactobacillaceae</taxon>
        <taxon>Leuconostoc</taxon>
    </lineage>
</organism>
<dbReference type="eggNOG" id="ENOG50308HY">
    <property type="taxonomic scope" value="Bacteria"/>
</dbReference>
<dbReference type="RefSeq" id="WP_080519622.1">
    <property type="nucleotide sequence ID" value="NZ_MPLS01000058.1"/>
</dbReference>
<reference evidence="1 2" key="1">
    <citation type="journal article" date="2017" name="Front. Microbiol.">
        <title>Genomic Characterization of Dairy Associated Leuconostoc Species and Diversity of Leuconostocs in Undefined Mixed Mesophilic Starter Cultures.</title>
        <authorList>
            <person name="Frantzen C.A."/>
            <person name="Kot W."/>
            <person name="Pedersen T.B."/>
            <person name="Ardo Y.M."/>
            <person name="Broadbent J.R."/>
            <person name="Neve H."/>
            <person name="Hansen L.H."/>
            <person name="Dal Bello F."/>
            <person name="Ostlie H.M."/>
            <person name="Kleppen H.P."/>
            <person name="Vogensen F.K."/>
            <person name="Holo H."/>
        </authorList>
    </citation>
    <scope>NUCLEOTIDE SEQUENCE [LARGE SCALE GENOMIC DNA]</scope>
    <source>
        <strain evidence="1 2">LMGCF08</strain>
    </source>
</reference>
<dbReference type="STRING" id="33968.BMS77_09990"/>
<evidence type="ECO:0000313" key="2">
    <source>
        <dbReference type="Proteomes" id="UP000192288"/>
    </source>
</evidence>
<dbReference type="SUPFAM" id="SSF46785">
    <property type="entry name" value="Winged helix' DNA-binding domain"/>
    <property type="match status" value="1"/>
</dbReference>
<accession>A0A1X0VBL9</accession>
<dbReference type="AlphaFoldDB" id="A0A1X0VBL9"/>
<dbReference type="Proteomes" id="UP000192288">
    <property type="component" value="Unassembled WGS sequence"/>
</dbReference>
<sequence>MKDVKQLSDIERQFLSALPDGRDNAVTLLKLSRTLHISKHQASEVVARLRNAGYLVGSSKSRPNGVYFIITAQEFWETVNTIKKSIQSQQATLDALMIHEERFTRE</sequence>
<gene>
    <name evidence="1" type="ORF">BMR96_09300</name>
</gene>
<evidence type="ECO:0000313" key="1">
    <source>
        <dbReference type="EMBL" id="ORI97060.1"/>
    </source>
</evidence>
<dbReference type="EMBL" id="MPLS01000058">
    <property type="protein sequence ID" value="ORI97060.1"/>
    <property type="molecule type" value="Genomic_DNA"/>
</dbReference>
<protein>
    <recommendedName>
        <fullName evidence="3">MarR family transcriptional regulator</fullName>
    </recommendedName>
</protein>
<evidence type="ECO:0008006" key="3">
    <source>
        <dbReference type="Google" id="ProtNLM"/>
    </source>
</evidence>